<dbReference type="AlphaFoldDB" id="A0A6A5XXL0"/>
<dbReference type="RefSeq" id="XP_033386028.1">
    <property type="nucleotide sequence ID" value="XM_033527550.1"/>
</dbReference>
<keyword evidence="1" id="KW-0812">Transmembrane</keyword>
<evidence type="ECO:0000313" key="2">
    <source>
        <dbReference type="EMBL" id="KAF2017689.1"/>
    </source>
</evidence>
<reference evidence="2" key="1">
    <citation type="journal article" date="2020" name="Stud. Mycol.">
        <title>101 Dothideomycetes genomes: a test case for predicting lifestyles and emergence of pathogens.</title>
        <authorList>
            <person name="Haridas S."/>
            <person name="Albert R."/>
            <person name="Binder M."/>
            <person name="Bloem J."/>
            <person name="Labutti K."/>
            <person name="Salamov A."/>
            <person name="Andreopoulos B."/>
            <person name="Baker S."/>
            <person name="Barry K."/>
            <person name="Bills G."/>
            <person name="Bluhm B."/>
            <person name="Cannon C."/>
            <person name="Castanera R."/>
            <person name="Culley D."/>
            <person name="Daum C."/>
            <person name="Ezra D."/>
            <person name="Gonzalez J."/>
            <person name="Henrissat B."/>
            <person name="Kuo A."/>
            <person name="Liang C."/>
            <person name="Lipzen A."/>
            <person name="Lutzoni F."/>
            <person name="Magnuson J."/>
            <person name="Mondo S."/>
            <person name="Nolan M."/>
            <person name="Ohm R."/>
            <person name="Pangilinan J."/>
            <person name="Park H.-J."/>
            <person name="Ramirez L."/>
            <person name="Alfaro M."/>
            <person name="Sun H."/>
            <person name="Tritt A."/>
            <person name="Yoshinaga Y."/>
            <person name="Zwiers L.-H."/>
            <person name="Turgeon B."/>
            <person name="Goodwin S."/>
            <person name="Spatafora J."/>
            <person name="Crous P."/>
            <person name="Grigoriev I."/>
        </authorList>
    </citation>
    <scope>NUCLEOTIDE SEQUENCE</scope>
    <source>
        <strain evidence="2">CBS 175.79</strain>
    </source>
</reference>
<feature type="transmembrane region" description="Helical" evidence="1">
    <location>
        <begin position="95"/>
        <end position="112"/>
    </location>
</feature>
<dbReference type="OrthoDB" id="10267969at2759"/>
<feature type="transmembrane region" description="Helical" evidence="1">
    <location>
        <begin position="234"/>
        <end position="260"/>
    </location>
</feature>
<sequence>MPSSTMRTAVLQATVVCTISMIISHHTTGSVFDEVWENEGFRNFTDTMDQADPSIAGRPGRLKLGASNSTNAVNNGTMADEPLEAFYTVVFPRDVILNTIILMLQYYWYTWLERMLPARPRRIEAYYGRTEKIEESDDREEEVVKKWIAQGRVKRASLNWCNTFLKWIIELTIGRLWLYTVSHFLGGLLRMESPRKILETFTTRIFFDFIASFISTGPLCDLIAFIIIPAPKQIVFMASWTLVTSIFITFIIRTVASWAVKTDLAQSFMKNATDERVRQGFGARPEIQRIGDEL</sequence>
<dbReference type="GeneID" id="54284947"/>
<keyword evidence="1" id="KW-1133">Transmembrane helix</keyword>
<protein>
    <submittedName>
        <fullName evidence="2">Uncharacterized protein</fullName>
    </submittedName>
</protein>
<proteinExistence type="predicted"/>
<name>A0A6A5XXL0_9PLEO</name>
<gene>
    <name evidence="2" type="ORF">BU24DRAFT_420739</name>
</gene>
<organism evidence="2 3">
    <name type="scientific">Aaosphaeria arxii CBS 175.79</name>
    <dbReference type="NCBI Taxonomy" id="1450172"/>
    <lineage>
        <taxon>Eukaryota</taxon>
        <taxon>Fungi</taxon>
        <taxon>Dikarya</taxon>
        <taxon>Ascomycota</taxon>
        <taxon>Pezizomycotina</taxon>
        <taxon>Dothideomycetes</taxon>
        <taxon>Pleosporomycetidae</taxon>
        <taxon>Pleosporales</taxon>
        <taxon>Pleosporales incertae sedis</taxon>
        <taxon>Aaosphaeria</taxon>
    </lineage>
</organism>
<dbReference type="EMBL" id="ML978068">
    <property type="protein sequence ID" value="KAF2017689.1"/>
    <property type="molecule type" value="Genomic_DNA"/>
</dbReference>
<evidence type="ECO:0000256" key="1">
    <source>
        <dbReference type="SAM" id="Phobius"/>
    </source>
</evidence>
<keyword evidence="1" id="KW-0472">Membrane</keyword>
<evidence type="ECO:0000313" key="3">
    <source>
        <dbReference type="Proteomes" id="UP000799778"/>
    </source>
</evidence>
<feature type="transmembrane region" description="Helical" evidence="1">
    <location>
        <begin position="205"/>
        <end position="228"/>
    </location>
</feature>
<dbReference type="Proteomes" id="UP000799778">
    <property type="component" value="Unassembled WGS sequence"/>
</dbReference>
<accession>A0A6A5XXL0</accession>
<keyword evidence="3" id="KW-1185">Reference proteome</keyword>